<protein>
    <submittedName>
        <fullName evidence="3">RsbT co-antagonist protein RsbR</fullName>
    </submittedName>
</protein>
<dbReference type="OrthoDB" id="9800154at2"/>
<proteinExistence type="predicted"/>
<reference evidence="4" key="1">
    <citation type="submission" date="2017-09" db="EMBL/GenBank/DDBJ databases">
        <authorList>
            <person name="Varghese N."/>
            <person name="Submissions S."/>
        </authorList>
    </citation>
    <scope>NUCLEOTIDE SEQUENCE [LARGE SCALE GENOMIC DNA]</scope>
    <source>
        <strain evidence="4">CGMCC 1.8913</strain>
    </source>
</reference>
<evidence type="ECO:0000259" key="2">
    <source>
        <dbReference type="PROSITE" id="PS50801"/>
    </source>
</evidence>
<accession>A0A285PD76</accession>
<dbReference type="InterPro" id="IPR036513">
    <property type="entry name" value="STAS_dom_sf"/>
</dbReference>
<dbReference type="InterPro" id="IPR002645">
    <property type="entry name" value="STAS_dom"/>
</dbReference>
<keyword evidence="4" id="KW-1185">Reference proteome</keyword>
<dbReference type="SUPFAM" id="SSF52091">
    <property type="entry name" value="SpoIIaa-like"/>
    <property type="match status" value="1"/>
</dbReference>
<evidence type="ECO:0000313" key="4">
    <source>
        <dbReference type="Proteomes" id="UP000219356"/>
    </source>
</evidence>
<dbReference type="PROSITE" id="PS50801">
    <property type="entry name" value="STAS"/>
    <property type="match status" value="1"/>
</dbReference>
<dbReference type="RefSeq" id="WP_097043608.1">
    <property type="nucleotide sequence ID" value="NZ_OBEK01000008.1"/>
</dbReference>
<evidence type="ECO:0000256" key="1">
    <source>
        <dbReference type="ARBA" id="ARBA00022553"/>
    </source>
</evidence>
<dbReference type="Gene3D" id="3.30.750.24">
    <property type="entry name" value="STAS domain"/>
    <property type="match status" value="1"/>
</dbReference>
<dbReference type="PANTHER" id="PTHR33745:SF3">
    <property type="entry name" value="RSBT CO-ANTAGONIST PROTEIN RSBRC"/>
    <property type="match status" value="1"/>
</dbReference>
<sequence>MQYQQELHQHYLENIDQIVEKWYSASDKSSGVYASEDPEVIANLKAQNRGFHERFCEVLNPNLNLSCNAFEDWVVSTARDDRHLDTPIEVVVQEFYRNQEIYLHILRDFCEAKDVDAQTALDYFKKITDSFNEVIVWYIRESANQAEFQLKAQQDLILELSTPVISLTPTVALLPLVGDIDTNRAQYMMDNVLHSCSKLEVDHLFIDMSGVVVIDTMVAQRIFSIIEALKLLGVETIISGMRPEIAQTSTQLGIPFGKIKTTNSLKDAVQKILFS</sequence>
<dbReference type="InterPro" id="IPR051932">
    <property type="entry name" value="Bact_StressResp_Reg"/>
</dbReference>
<dbReference type="PANTHER" id="PTHR33745">
    <property type="entry name" value="RSBT ANTAGONIST PROTEIN RSBS-RELATED"/>
    <property type="match status" value="1"/>
</dbReference>
<gene>
    <name evidence="3" type="ORF">SAMN05421503_3467</name>
</gene>
<dbReference type="AlphaFoldDB" id="A0A285PD76"/>
<keyword evidence="1" id="KW-0597">Phosphoprotein</keyword>
<organism evidence="3 4">
    <name type="scientific">Terribacillus aidingensis</name>
    <dbReference type="NCBI Taxonomy" id="586416"/>
    <lineage>
        <taxon>Bacteria</taxon>
        <taxon>Bacillati</taxon>
        <taxon>Bacillota</taxon>
        <taxon>Bacilli</taxon>
        <taxon>Bacillales</taxon>
        <taxon>Bacillaceae</taxon>
        <taxon>Terribacillus</taxon>
    </lineage>
</organism>
<dbReference type="CDD" id="cd07041">
    <property type="entry name" value="STAS_RsbR_RsbS_like"/>
    <property type="match status" value="1"/>
</dbReference>
<name>A0A285PD76_9BACI</name>
<dbReference type="Pfam" id="PF01740">
    <property type="entry name" value="STAS"/>
    <property type="match status" value="1"/>
</dbReference>
<dbReference type="EMBL" id="OBEK01000008">
    <property type="protein sequence ID" value="SNZ18096.1"/>
    <property type="molecule type" value="Genomic_DNA"/>
</dbReference>
<dbReference type="Proteomes" id="UP000219356">
    <property type="component" value="Unassembled WGS sequence"/>
</dbReference>
<evidence type="ECO:0000313" key="3">
    <source>
        <dbReference type="EMBL" id="SNZ18096.1"/>
    </source>
</evidence>
<feature type="domain" description="STAS" evidence="2">
    <location>
        <begin position="161"/>
        <end position="272"/>
    </location>
</feature>